<dbReference type="OrthoDB" id="851990at2"/>
<dbReference type="InterPro" id="IPR024404">
    <property type="entry name" value="Lipid-bd_put"/>
</dbReference>
<dbReference type="STRING" id="1195760.SAMN05444281_1795"/>
<dbReference type="Pfam" id="PF12888">
    <property type="entry name" value="Lipid_bd"/>
    <property type="match status" value="1"/>
</dbReference>
<keyword evidence="1" id="KW-0378">Hydrolase</keyword>
<evidence type="ECO:0000313" key="1">
    <source>
        <dbReference type="EMBL" id="SHH74533.1"/>
    </source>
</evidence>
<dbReference type="Gene3D" id="2.40.128.220">
    <property type="match status" value="1"/>
</dbReference>
<protein>
    <submittedName>
        <fullName evidence="1">Lipid-binding putative hydrolase</fullName>
    </submittedName>
</protein>
<dbReference type="InterPro" id="IPR038668">
    <property type="entry name" value="Lipid-bd_sf"/>
</dbReference>
<dbReference type="GO" id="GO:0016787">
    <property type="term" value="F:hydrolase activity"/>
    <property type="evidence" value="ECO:0007669"/>
    <property type="project" value="UniProtKB-KW"/>
</dbReference>
<dbReference type="RefSeq" id="WP_073120657.1">
    <property type="nucleotide sequence ID" value="NZ_BMEN01000003.1"/>
</dbReference>
<sequence length="223" mass="25595">MKKSIRYISLLIIAFTMNSCNEDVEVWDSETLDYSGSFFWELYDEDMTAKYVGYDHDVQLWIYNTAENVPNKVWIEDTDHVFPLKSKFSFTGTSESFMSDETEFDNLDNDIIAIETPTTKPAGLNEEVTEDRYYIRNLVLDGKILPNAGTTVSGNPVDSIYIKIKLLSGTVKFTSYEVPEALRADPEKAEYDWIYDSATYDNTLDEIYVISGHRKTGFAEDDH</sequence>
<gene>
    <name evidence="1" type="ORF">SAMN05444281_1795</name>
</gene>
<accession>A0A1M5VI04</accession>
<keyword evidence="2" id="KW-1185">Reference proteome</keyword>
<dbReference type="Proteomes" id="UP000184109">
    <property type="component" value="Unassembled WGS sequence"/>
</dbReference>
<organism evidence="1 2">
    <name type="scientific">Wenyingzhuangia marina</name>
    <dbReference type="NCBI Taxonomy" id="1195760"/>
    <lineage>
        <taxon>Bacteria</taxon>
        <taxon>Pseudomonadati</taxon>
        <taxon>Bacteroidota</taxon>
        <taxon>Flavobacteriia</taxon>
        <taxon>Flavobacteriales</taxon>
        <taxon>Flavobacteriaceae</taxon>
        <taxon>Wenyingzhuangia</taxon>
    </lineage>
</organism>
<name>A0A1M5VI04_9FLAO</name>
<dbReference type="AlphaFoldDB" id="A0A1M5VI04"/>
<dbReference type="EMBL" id="FQXQ01000003">
    <property type="protein sequence ID" value="SHH74533.1"/>
    <property type="molecule type" value="Genomic_DNA"/>
</dbReference>
<evidence type="ECO:0000313" key="2">
    <source>
        <dbReference type="Proteomes" id="UP000184109"/>
    </source>
</evidence>
<reference evidence="2" key="1">
    <citation type="submission" date="2016-11" db="EMBL/GenBank/DDBJ databases">
        <authorList>
            <person name="Varghese N."/>
            <person name="Submissions S."/>
        </authorList>
    </citation>
    <scope>NUCLEOTIDE SEQUENCE [LARGE SCALE GENOMIC DNA]</scope>
    <source>
        <strain evidence="2">DSM 100572</strain>
    </source>
</reference>
<proteinExistence type="predicted"/>